<dbReference type="InterPro" id="IPR033389">
    <property type="entry name" value="AUX/IAA_dom"/>
</dbReference>
<evidence type="ECO:0000256" key="2">
    <source>
        <dbReference type="ARBA" id="ARBA00004123"/>
    </source>
</evidence>
<feature type="compositionally biased region" description="Basic and acidic residues" evidence="11">
    <location>
        <begin position="21"/>
        <end position="32"/>
    </location>
</feature>
<dbReference type="PANTHER" id="PTHR31734">
    <property type="entry name" value="AUXIN-RESPONSIVE PROTEIN IAA17"/>
    <property type="match status" value="1"/>
</dbReference>
<evidence type="ECO:0000256" key="3">
    <source>
        <dbReference type="ARBA" id="ARBA00006728"/>
    </source>
</evidence>
<keyword evidence="9 10" id="KW-0927">Auxin signaling pathway</keyword>
<dbReference type="GO" id="GO:0009734">
    <property type="term" value="P:auxin-activated signaling pathway"/>
    <property type="evidence" value="ECO:0007669"/>
    <property type="project" value="UniProtKB-UniRule"/>
</dbReference>
<evidence type="ECO:0000256" key="1">
    <source>
        <dbReference type="ARBA" id="ARBA00002159"/>
    </source>
</evidence>
<dbReference type="Pfam" id="PF02309">
    <property type="entry name" value="AUX_IAA"/>
    <property type="match status" value="1"/>
</dbReference>
<keyword evidence="13" id="KW-1185">Reference proteome</keyword>
<feature type="region of interest" description="Disordered" evidence="11">
    <location>
        <begin position="153"/>
        <end position="178"/>
    </location>
</feature>
<dbReference type="PANTHER" id="PTHR31734:SF120">
    <property type="entry name" value="AUXIN-RESPONSIVE PROTEIN IAA25"/>
    <property type="match status" value="1"/>
</dbReference>
<sequence>MKATLLEKSPPKEEEGGEGGGGERVHEDRAKETANGFQSHLELRLGFSLNNGFEPGEGEGGGGGGGRSTTFRAPQDGHGTHQRSGMGIGGSKRCFSETTSGFVHPWSLAARQEKAALEQAHKKTSVLRATNPSPSVVGWPPIRAFRRNLGLPQASKSAMDSEKDTKKMKPVEGENTSNEPVARQTMFVKVNMEGYAVGRKIDLKVHDSYESLSQALQKMFHNFLMADYSKKSKEDGEEEIVTPSYILLYEDNEGDRMLVGDVPWEMFINTVKRLYIAQDPRTQKCGRVHLNLLEKTTKEGMTCLIKETRERSCLWN</sequence>
<dbReference type="OrthoDB" id="615826at2759"/>
<keyword evidence="5 10" id="KW-0678">Repressor</keyword>
<keyword evidence="8 10" id="KW-0539">Nucleus</keyword>
<feature type="compositionally biased region" description="Gly residues" evidence="11">
    <location>
        <begin position="58"/>
        <end position="67"/>
    </location>
</feature>
<evidence type="ECO:0000313" key="13">
    <source>
        <dbReference type="Proteomes" id="UP000228380"/>
    </source>
</evidence>
<comment type="subunit">
    <text evidence="4 10">Homodimers and heterodimers.</text>
</comment>
<feature type="domain" description="PB1" evidence="12">
    <location>
        <begin position="185"/>
        <end position="279"/>
    </location>
</feature>
<organism evidence="13 14">
    <name type="scientific">Phoenix dactylifera</name>
    <name type="common">Date palm</name>
    <dbReference type="NCBI Taxonomy" id="42345"/>
    <lineage>
        <taxon>Eukaryota</taxon>
        <taxon>Viridiplantae</taxon>
        <taxon>Streptophyta</taxon>
        <taxon>Embryophyta</taxon>
        <taxon>Tracheophyta</taxon>
        <taxon>Spermatophyta</taxon>
        <taxon>Magnoliopsida</taxon>
        <taxon>Liliopsida</taxon>
        <taxon>Arecaceae</taxon>
        <taxon>Coryphoideae</taxon>
        <taxon>Phoeniceae</taxon>
        <taxon>Phoenix</taxon>
    </lineage>
</organism>
<gene>
    <name evidence="14" type="primary">LOC103716609</name>
</gene>
<evidence type="ECO:0000256" key="9">
    <source>
        <dbReference type="ARBA" id="ARBA00023294"/>
    </source>
</evidence>
<dbReference type="InterPro" id="IPR003311">
    <property type="entry name" value="AUX_IAA"/>
</dbReference>
<name>A0A8B7CND9_PHODC</name>
<dbReference type="KEGG" id="pda:103716609"/>
<dbReference type="SUPFAM" id="SSF54277">
    <property type="entry name" value="CAD &amp; PB1 domains"/>
    <property type="match status" value="1"/>
</dbReference>
<dbReference type="GO" id="GO:0006355">
    <property type="term" value="P:regulation of DNA-templated transcription"/>
    <property type="evidence" value="ECO:0007669"/>
    <property type="project" value="InterPro"/>
</dbReference>
<evidence type="ECO:0000256" key="10">
    <source>
        <dbReference type="RuleBase" id="RU004549"/>
    </source>
</evidence>
<reference evidence="13" key="1">
    <citation type="journal article" date="2019" name="Nat. Commun.">
        <title>Genome-wide association mapping of date palm fruit traits.</title>
        <authorList>
            <person name="Hazzouri K.M."/>
            <person name="Gros-Balthazard M."/>
            <person name="Flowers J.M."/>
            <person name="Copetti D."/>
            <person name="Lemansour A."/>
            <person name="Lebrun M."/>
            <person name="Masmoudi K."/>
            <person name="Ferrand S."/>
            <person name="Dhar M.I."/>
            <person name="Fresquez Z.A."/>
            <person name="Rosas U."/>
            <person name="Zhang J."/>
            <person name="Talag J."/>
            <person name="Lee S."/>
            <person name="Kudrna D."/>
            <person name="Powell R.F."/>
            <person name="Leitch I.J."/>
            <person name="Krueger R.R."/>
            <person name="Wing R.A."/>
            <person name="Amiri K.M.A."/>
            <person name="Purugganan M.D."/>
        </authorList>
    </citation>
    <scope>NUCLEOTIDE SEQUENCE [LARGE SCALE GENOMIC DNA]</scope>
    <source>
        <strain evidence="13">cv. Khalas</strain>
    </source>
</reference>
<feature type="compositionally biased region" description="Basic and acidic residues" evidence="11">
    <location>
        <begin position="159"/>
        <end position="172"/>
    </location>
</feature>
<comment type="function">
    <text evidence="1 10">Aux/IAA proteins are short-lived transcriptional factors that function as repressors of early auxin response genes at low auxin concentrations.</text>
</comment>
<evidence type="ECO:0000256" key="8">
    <source>
        <dbReference type="ARBA" id="ARBA00023242"/>
    </source>
</evidence>
<accession>A0A8B7CND9</accession>
<dbReference type="AlphaFoldDB" id="A0A8B7CND9"/>
<evidence type="ECO:0000256" key="11">
    <source>
        <dbReference type="SAM" id="MobiDB-lite"/>
    </source>
</evidence>
<dbReference type="Proteomes" id="UP000228380">
    <property type="component" value="Chromosome 1"/>
</dbReference>
<reference evidence="14" key="2">
    <citation type="submission" date="2025-08" db="UniProtKB">
        <authorList>
            <consortium name="RefSeq"/>
        </authorList>
    </citation>
    <scope>IDENTIFICATION</scope>
    <source>
        <tissue evidence="14">Young leaves</tissue>
    </source>
</reference>
<evidence type="ECO:0000256" key="4">
    <source>
        <dbReference type="ARBA" id="ARBA00011726"/>
    </source>
</evidence>
<dbReference type="PROSITE" id="PS51745">
    <property type="entry name" value="PB1"/>
    <property type="match status" value="1"/>
</dbReference>
<evidence type="ECO:0000256" key="7">
    <source>
        <dbReference type="ARBA" id="ARBA00023163"/>
    </source>
</evidence>
<dbReference type="InterPro" id="IPR053793">
    <property type="entry name" value="PB1-like"/>
</dbReference>
<evidence type="ECO:0000313" key="14">
    <source>
        <dbReference type="RefSeq" id="XP_008802896.2"/>
    </source>
</evidence>
<dbReference type="GO" id="GO:0005634">
    <property type="term" value="C:nucleus"/>
    <property type="evidence" value="ECO:0007669"/>
    <property type="project" value="UniProtKB-SubCell"/>
</dbReference>
<comment type="subcellular location">
    <subcellularLocation>
        <location evidence="2 10">Nucleus</location>
    </subcellularLocation>
</comment>
<dbReference type="GeneID" id="103716609"/>
<evidence type="ECO:0000256" key="5">
    <source>
        <dbReference type="ARBA" id="ARBA00022491"/>
    </source>
</evidence>
<protein>
    <recommendedName>
        <fullName evidence="10">Auxin-responsive protein</fullName>
    </recommendedName>
</protein>
<dbReference type="RefSeq" id="XP_008802896.2">
    <property type="nucleotide sequence ID" value="XM_008804674.4"/>
</dbReference>
<feature type="region of interest" description="Disordered" evidence="11">
    <location>
        <begin position="1"/>
        <end position="89"/>
    </location>
</feature>
<keyword evidence="7 10" id="KW-0804">Transcription</keyword>
<keyword evidence="6 10" id="KW-0805">Transcription regulation</keyword>
<evidence type="ECO:0000256" key="6">
    <source>
        <dbReference type="ARBA" id="ARBA00023015"/>
    </source>
</evidence>
<comment type="similarity">
    <text evidence="3 10">Belongs to the Aux/IAA family.</text>
</comment>
<evidence type="ECO:0000259" key="12">
    <source>
        <dbReference type="PROSITE" id="PS51745"/>
    </source>
</evidence>
<dbReference type="Gene3D" id="3.10.20.90">
    <property type="entry name" value="Phosphatidylinositol 3-kinase Catalytic Subunit, Chain A, domain 1"/>
    <property type="match status" value="1"/>
</dbReference>
<proteinExistence type="inferred from homology"/>